<proteinExistence type="predicted"/>
<evidence type="ECO:0000313" key="2">
    <source>
        <dbReference type="EMBL" id="CAG6589413.1"/>
    </source>
</evidence>
<keyword evidence="1" id="KW-0812">Transmembrane</keyword>
<dbReference type="EMBL" id="HBUE01216858">
    <property type="protein sequence ID" value="CAG6537403.1"/>
    <property type="molecule type" value="Transcribed_RNA"/>
</dbReference>
<name>A0A8D8KII9_CULPI</name>
<sequence length="116" mass="12891">MATQLNRGQIVTFGMVCVLAVIHKCVIVFTVHCTKWENIPVVFPSRHFRPSSVIPPSVNVCLSRKKKNAVCCVQLSVIHGSVIRVSSKTILSTCKIHVLVCKITLMSQFCVENHES</sequence>
<evidence type="ECO:0000256" key="1">
    <source>
        <dbReference type="SAM" id="Phobius"/>
    </source>
</evidence>
<keyword evidence="1" id="KW-1133">Transmembrane helix</keyword>
<feature type="transmembrane region" description="Helical" evidence="1">
    <location>
        <begin position="12"/>
        <end position="31"/>
    </location>
</feature>
<keyword evidence="1" id="KW-0472">Membrane</keyword>
<dbReference type="EMBL" id="HBUE01323412">
    <property type="protein sequence ID" value="CAG6589413.1"/>
    <property type="molecule type" value="Transcribed_RNA"/>
</dbReference>
<reference evidence="2" key="1">
    <citation type="submission" date="2021-05" db="EMBL/GenBank/DDBJ databases">
        <authorList>
            <person name="Alioto T."/>
            <person name="Alioto T."/>
            <person name="Gomez Garrido J."/>
        </authorList>
    </citation>
    <scope>NUCLEOTIDE SEQUENCE</scope>
</reference>
<dbReference type="AlphaFoldDB" id="A0A8D8KII9"/>
<accession>A0A8D8KII9</accession>
<protein>
    <submittedName>
        <fullName evidence="2">(northern house mosquito) hypothetical protein</fullName>
    </submittedName>
</protein>
<organism evidence="2">
    <name type="scientific">Culex pipiens</name>
    <name type="common">House mosquito</name>
    <dbReference type="NCBI Taxonomy" id="7175"/>
    <lineage>
        <taxon>Eukaryota</taxon>
        <taxon>Metazoa</taxon>
        <taxon>Ecdysozoa</taxon>
        <taxon>Arthropoda</taxon>
        <taxon>Hexapoda</taxon>
        <taxon>Insecta</taxon>
        <taxon>Pterygota</taxon>
        <taxon>Neoptera</taxon>
        <taxon>Endopterygota</taxon>
        <taxon>Diptera</taxon>
        <taxon>Nematocera</taxon>
        <taxon>Culicoidea</taxon>
        <taxon>Culicidae</taxon>
        <taxon>Culicinae</taxon>
        <taxon>Culicini</taxon>
        <taxon>Culex</taxon>
        <taxon>Culex</taxon>
    </lineage>
</organism>